<dbReference type="SUPFAM" id="SSF51735">
    <property type="entry name" value="NAD(P)-binding Rossmann-fold domains"/>
    <property type="match status" value="1"/>
</dbReference>
<comment type="caution">
    <text evidence="3">The sequence shown here is derived from an EMBL/GenBank/DDBJ whole genome shotgun (WGS) entry which is preliminary data.</text>
</comment>
<gene>
    <name evidence="3" type="ORF">A2619_02700</name>
</gene>
<reference evidence="3 4" key="1">
    <citation type="journal article" date="2016" name="Nat. Commun.">
        <title>Thousands of microbial genomes shed light on interconnected biogeochemical processes in an aquifer system.</title>
        <authorList>
            <person name="Anantharaman K."/>
            <person name="Brown C.T."/>
            <person name="Hug L.A."/>
            <person name="Sharon I."/>
            <person name="Castelle C.J."/>
            <person name="Probst A.J."/>
            <person name="Thomas B.C."/>
            <person name="Singh A."/>
            <person name="Wilkins M.J."/>
            <person name="Karaoz U."/>
            <person name="Brodie E.L."/>
            <person name="Williams K.H."/>
            <person name="Hubbard S.S."/>
            <person name="Banfield J.F."/>
        </authorList>
    </citation>
    <scope>NUCLEOTIDE SEQUENCE [LARGE SCALE GENOMIC DNA]</scope>
</reference>
<dbReference type="InterPro" id="IPR001509">
    <property type="entry name" value="Epimerase_deHydtase"/>
</dbReference>
<comment type="similarity">
    <text evidence="1">Belongs to the NAD(P)-dependent epimerase/dehydratase family.</text>
</comment>
<dbReference type="EMBL" id="MEWG01000005">
    <property type="protein sequence ID" value="OGC78229.1"/>
    <property type="molecule type" value="Genomic_DNA"/>
</dbReference>
<protein>
    <submittedName>
        <fullName evidence="3">3-beta hydroxysteroid dehydrogenase</fullName>
    </submittedName>
</protein>
<dbReference type="Gene3D" id="3.40.50.720">
    <property type="entry name" value="NAD(P)-binding Rossmann-like Domain"/>
    <property type="match status" value="1"/>
</dbReference>
<name>A0A1F4X9A6_UNCKA</name>
<evidence type="ECO:0000259" key="2">
    <source>
        <dbReference type="Pfam" id="PF01370"/>
    </source>
</evidence>
<proteinExistence type="inferred from homology"/>
<dbReference type="AlphaFoldDB" id="A0A1F4X9A6"/>
<sequence>MKILVTGAAGFIGSHLSEKLVDLGHDVVGLDAYTPYYNPELKIQNTQDLSKKGIEVITADLAEDDLTQIVAGKDVIYHLAAQPGISAHTPFETYLRNNIIATQNLIKTVYDVGDISFFVNIATSSIYGSHAIGDESSAPEPTSHYGVTKLAAEQLIMALNRDKGFPAVSMRLFSVYGERERPEKLYPKLIDAILNDKIFPLYEGSEKHLRSYSYVGDIVDGLVKVLDDMSGLNGNIFNLGTDKAITTGQGIAIVEELLGKKTKIVVQPKRPGDQLETHANIEKARKAFAYDPKTTPEEGLRKEVEWFKDKIWKKINLYQ</sequence>
<dbReference type="PRINTS" id="PR01713">
    <property type="entry name" value="NUCEPIMERASE"/>
</dbReference>
<evidence type="ECO:0000313" key="4">
    <source>
        <dbReference type="Proteomes" id="UP000176815"/>
    </source>
</evidence>
<evidence type="ECO:0000256" key="1">
    <source>
        <dbReference type="ARBA" id="ARBA00007637"/>
    </source>
</evidence>
<evidence type="ECO:0000313" key="3">
    <source>
        <dbReference type="EMBL" id="OGC78229.1"/>
    </source>
</evidence>
<dbReference type="InterPro" id="IPR036291">
    <property type="entry name" value="NAD(P)-bd_dom_sf"/>
</dbReference>
<organism evidence="3 4">
    <name type="scientific">candidate division WWE3 bacterium RIFOXYD1_FULL_39_9</name>
    <dbReference type="NCBI Taxonomy" id="1802649"/>
    <lineage>
        <taxon>Bacteria</taxon>
        <taxon>Katanobacteria</taxon>
    </lineage>
</organism>
<dbReference type="Proteomes" id="UP000176815">
    <property type="component" value="Unassembled WGS sequence"/>
</dbReference>
<feature type="domain" description="NAD-dependent epimerase/dehydratase" evidence="2">
    <location>
        <begin position="3"/>
        <end position="240"/>
    </location>
</feature>
<dbReference type="PANTHER" id="PTHR43000">
    <property type="entry name" value="DTDP-D-GLUCOSE 4,6-DEHYDRATASE-RELATED"/>
    <property type="match status" value="1"/>
</dbReference>
<dbReference type="Pfam" id="PF01370">
    <property type="entry name" value="Epimerase"/>
    <property type="match status" value="1"/>
</dbReference>
<accession>A0A1F4X9A6</accession>